<dbReference type="AlphaFoldDB" id="A0A2T9JH04"/>
<name>A0A2T9JH04_9CAUL</name>
<dbReference type="EMBL" id="QDKQ01000071">
    <property type="protein sequence ID" value="PVM82946.1"/>
    <property type="molecule type" value="Genomic_DNA"/>
</dbReference>
<dbReference type="RefSeq" id="WP_109454913.1">
    <property type="nucleotide sequence ID" value="NZ_QDKQ01000071.1"/>
</dbReference>
<comment type="caution">
    <text evidence="1">The sequence shown here is derived from an EMBL/GenBank/DDBJ whole genome shotgun (WGS) entry which is preliminary data.</text>
</comment>
<proteinExistence type="predicted"/>
<dbReference type="OrthoDB" id="7191908at2"/>
<sequence>MIVADLIRLLKTCDPNAIVLIPRDGGPGDATERVAEAASIPAERFAGGPAATHGALRLLGLPATVGAEITAD</sequence>
<organism evidence="1 2">
    <name type="scientific">Caulobacter endophyticus</name>
    <dbReference type="NCBI Taxonomy" id="2172652"/>
    <lineage>
        <taxon>Bacteria</taxon>
        <taxon>Pseudomonadati</taxon>
        <taxon>Pseudomonadota</taxon>
        <taxon>Alphaproteobacteria</taxon>
        <taxon>Caulobacterales</taxon>
        <taxon>Caulobacteraceae</taxon>
        <taxon>Caulobacter</taxon>
    </lineage>
</organism>
<protein>
    <submittedName>
        <fullName evidence="1">Uncharacterized protein</fullName>
    </submittedName>
</protein>
<reference evidence="1 2" key="1">
    <citation type="submission" date="2018-04" db="EMBL/GenBank/DDBJ databases">
        <title>The genome sequence of Caulobacter sp. 744.</title>
        <authorList>
            <person name="Gao J."/>
            <person name="Sun J."/>
        </authorList>
    </citation>
    <scope>NUCLEOTIDE SEQUENCE [LARGE SCALE GENOMIC DNA]</scope>
    <source>
        <strain evidence="1 2">774</strain>
    </source>
</reference>
<evidence type="ECO:0000313" key="1">
    <source>
        <dbReference type="EMBL" id="PVM82946.1"/>
    </source>
</evidence>
<evidence type="ECO:0000313" key="2">
    <source>
        <dbReference type="Proteomes" id="UP000245073"/>
    </source>
</evidence>
<dbReference type="Proteomes" id="UP000245073">
    <property type="component" value="Unassembled WGS sequence"/>
</dbReference>
<gene>
    <name evidence="1" type="ORF">DDF67_21910</name>
</gene>
<accession>A0A2T9JH04</accession>
<keyword evidence="2" id="KW-1185">Reference proteome</keyword>